<keyword evidence="1" id="KW-0597">Phosphoprotein</keyword>
<dbReference type="EMBL" id="FOCL01000007">
    <property type="protein sequence ID" value="SEO33454.1"/>
    <property type="molecule type" value="Genomic_DNA"/>
</dbReference>
<dbReference type="GO" id="GO:0000155">
    <property type="term" value="F:phosphorelay sensor kinase activity"/>
    <property type="evidence" value="ECO:0007669"/>
    <property type="project" value="InterPro"/>
</dbReference>
<dbReference type="PROSITE" id="PS50109">
    <property type="entry name" value="HIS_KIN"/>
    <property type="match status" value="1"/>
</dbReference>
<dbReference type="Gene3D" id="2.60.40.10">
    <property type="entry name" value="Immunoglobulins"/>
    <property type="match status" value="1"/>
</dbReference>
<dbReference type="InterPro" id="IPR013783">
    <property type="entry name" value="Ig-like_fold"/>
</dbReference>
<reference evidence="5" key="1">
    <citation type="submission" date="2016-10" db="EMBL/GenBank/DDBJ databases">
        <authorList>
            <person name="Varghese N."/>
            <person name="Submissions S."/>
        </authorList>
    </citation>
    <scope>NUCLEOTIDE SEQUENCE [LARGE SCALE GENOMIC DNA]</scope>
    <source>
        <strain evidence="5">Gh-48</strain>
    </source>
</reference>
<keyword evidence="4" id="KW-0808">Transferase</keyword>
<dbReference type="Gene3D" id="1.20.5.1930">
    <property type="match status" value="1"/>
</dbReference>
<keyword evidence="4" id="KW-0418">Kinase</keyword>
<evidence type="ECO:0000256" key="2">
    <source>
        <dbReference type="SAM" id="Phobius"/>
    </source>
</evidence>
<dbReference type="Gene3D" id="3.30.565.10">
    <property type="entry name" value="Histidine kinase-like ATPase, C-terminal domain"/>
    <property type="match status" value="1"/>
</dbReference>
<organism evidence="4 5">
    <name type="scientific">Mucilaginibacter gossypiicola</name>
    <dbReference type="NCBI Taxonomy" id="551995"/>
    <lineage>
        <taxon>Bacteria</taxon>
        <taxon>Pseudomonadati</taxon>
        <taxon>Bacteroidota</taxon>
        <taxon>Sphingobacteriia</taxon>
        <taxon>Sphingobacteriales</taxon>
        <taxon>Sphingobacteriaceae</taxon>
        <taxon>Mucilaginibacter</taxon>
    </lineage>
</organism>
<dbReference type="AlphaFoldDB" id="A0A1H8NV29"/>
<dbReference type="Pfam" id="PF07495">
    <property type="entry name" value="Y_Y_Y"/>
    <property type="match status" value="1"/>
</dbReference>
<keyword evidence="2" id="KW-0472">Membrane</keyword>
<dbReference type="InterPro" id="IPR003594">
    <property type="entry name" value="HATPase_dom"/>
</dbReference>
<accession>A0A1H8NV29</accession>
<dbReference type="PANTHER" id="PTHR43547:SF2">
    <property type="entry name" value="HYBRID SIGNAL TRANSDUCTION HISTIDINE KINASE C"/>
    <property type="match status" value="1"/>
</dbReference>
<evidence type="ECO:0000313" key="5">
    <source>
        <dbReference type="Proteomes" id="UP000198942"/>
    </source>
</evidence>
<dbReference type="SUPFAM" id="SSF55874">
    <property type="entry name" value="ATPase domain of HSP90 chaperone/DNA topoisomerase II/histidine kinase"/>
    <property type="match status" value="1"/>
</dbReference>
<dbReference type="PANTHER" id="PTHR43547">
    <property type="entry name" value="TWO-COMPONENT HISTIDINE KINASE"/>
    <property type="match status" value="1"/>
</dbReference>
<dbReference type="InterPro" id="IPR011712">
    <property type="entry name" value="Sig_transdc_His_kin_sub3_dim/P"/>
</dbReference>
<dbReference type="GO" id="GO:0016020">
    <property type="term" value="C:membrane"/>
    <property type="evidence" value="ECO:0007669"/>
    <property type="project" value="InterPro"/>
</dbReference>
<name>A0A1H8NV29_9SPHI</name>
<dbReference type="GO" id="GO:0046983">
    <property type="term" value="F:protein dimerization activity"/>
    <property type="evidence" value="ECO:0007669"/>
    <property type="project" value="InterPro"/>
</dbReference>
<dbReference type="Pfam" id="PF07730">
    <property type="entry name" value="HisKA_3"/>
    <property type="match status" value="1"/>
</dbReference>
<keyword evidence="2" id="KW-0812">Transmembrane</keyword>
<dbReference type="InterPro" id="IPR011123">
    <property type="entry name" value="Y_Y_Y"/>
</dbReference>
<dbReference type="Proteomes" id="UP000198942">
    <property type="component" value="Unassembled WGS sequence"/>
</dbReference>
<feature type="transmembrane region" description="Helical" evidence="2">
    <location>
        <begin position="838"/>
        <end position="856"/>
    </location>
</feature>
<proteinExistence type="predicted"/>
<gene>
    <name evidence="4" type="ORF">SAMN05192574_107108</name>
</gene>
<dbReference type="Gene3D" id="2.130.10.10">
    <property type="entry name" value="YVTN repeat-like/Quinoprotein amine dehydrogenase"/>
    <property type="match status" value="3"/>
</dbReference>
<protein>
    <submittedName>
        <fullName evidence="4">Signal transduction histidine kinase</fullName>
    </submittedName>
</protein>
<dbReference type="InterPro" id="IPR011110">
    <property type="entry name" value="Reg_prop"/>
</dbReference>
<dbReference type="STRING" id="551995.SAMN05192574_107108"/>
<dbReference type="OrthoDB" id="9809670at2"/>
<dbReference type="SUPFAM" id="SSF63829">
    <property type="entry name" value="Calcium-dependent phosphotriesterase"/>
    <property type="match status" value="3"/>
</dbReference>
<sequence>MDKISLISFLFQQLQFPIIGDKTLIQTAATLFFSPSAIPSNKSSPVVNKPLVFYTAQILIGLFLTGLSVLCPASTPFFRNIGTEYGLSHPKVNCILQDKRGFLWFGTEDGLNRYDGHFFTIYKNQPNDTTCVAGNIITDMLEDKSGNLWIATADGGITRYNYHLEASKQFKQYKFNAHKPGGIPENHINKIAEDNDGNLWLATSNSFVVRLNKKSGRFDVPVKTGSRNILSLAMAGTDTLWVGREDGGLLKINTHTLNFRLDKHYVGPYGKASRSSIASIFKDHNSQMWYGDRDKKLYTYQLRTGAEQVLLPGLTTKKIPQDVIVSFATDMQGKIWMGTEGSGVTVFDPADMQFTTYRHTDQEGALVDDHVNVVFTDRSGIIWIGTDNGISIFDPVYSPFSQYYLPKPIKKDLTVFDFYREPKSNNLWIATSEGIYIKHNKGNNYEHRSITYNGKDLAITKFYIDDDGTFYLGTDYSLFRYDPALNRVMLLPHTNEDLIMKKLTGSRVVSIVRDTIANHPALLVSPYGHYLTYYDFIKKQWISGADAVQGGIKKLNVKDNVVKKFYKDGNGTLWLATDKYGLGTLRQGATIFNYFTNDIYDHASISSNDVYDIEGDKKGNLWVSTYGGGLNYFNKKEQRFYHIPGSSNLTEGICPDARGNLWMICNGHMHEYNPESCIYSCYDLPDLKYNGGVKGYIYKDPHGNLYAGGTNFYIEFNPANIGKIENEPDVYFTDFKIFNTSYSYLLENKTIRLNHNQNYFSLEFSAPEYSSNHMHYDYILEGVDKDWVDADKRNYASYSNLAGGRYLFKVRASNWNGSAVNKFASIIIVISPPFWRTWWFYTLIILIIGPLCYLFYRYRVNDFLKRQSIRNGIAQDLHDQIGSTLSSISIYSKVARIYQQQQKKERLSEVLQTIGETADDTISEMSDIVWSINPNNDQMSSIIQKIRSYAQPLCVAKNIAFSLACDQRLLKLTLEMETRKNFFLILKETLNNAIKHSNCKKIAVDIRLRGSKINLKVCDDGIGFNYEEKLAQAVSVAEGGNGLRNIKCRVAELNGILLVKSSPGRGTTINFTFGNL</sequence>
<dbReference type="CDD" id="cd16917">
    <property type="entry name" value="HATPase_UhpB-NarQ-NarX-like"/>
    <property type="match status" value="1"/>
</dbReference>
<evidence type="ECO:0000259" key="3">
    <source>
        <dbReference type="PROSITE" id="PS50109"/>
    </source>
</evidence>
<evidence type="ECO:0000256" key="1">
    <source>
        <dbReference type="ARBA" id="ARBA00022553"/>
    </source>
</evidence>
<dbReference type="InterPro" id="IPR015943">
    <property type="entry name" value="WD40/YVTN_repeat-like_dom_sf"/>
</dbReference>
<dbReference type="Pfam" id="PF07494">
    <property type="entry name" value="Reg_prop"/>
    <property type="match status" value="4"/>
</dbReference>
<keyword evidence="2" id="KW-1133">Transmembrane helix</keyword>
<dbReference type="InterPro" id="IPR005467">
    <property type="entry name" value="His_kinase_dom"/>
</dbReference>
<dbReference type="InterPro" id="IPR036890">
    <property type="entry name" value="HATPase_C_sf"/>
</dbReference>
<keyword evidence="5" id="KW-1185">Reference proteome</keyword>
<feature type="domain" description="Histidine kinase" evidence="3">
    <location>
        <begin position="876"/>
        <end position="1076"/>
    </location>
</feature>
<dbReference type="Pfam" id="PF02518">
    <property type="entry name" value="HATPase_c"/>
    <property type="match status" value="1"/>
</dbReference>
<evidence type="ECO:0000313" key="4">
    <source>
        <dbReference type="EMBL" id="SEO33454.1"/>
    </source>
</evidence>